<dbReference type="SUPFAM" id="SSF46689">
    <property type="entry name" value="Homeodomain-like"/>
    <property type="match status" value="1"/>
</dbReference>
<dbReference type="PANTHER" id="PTHR43479">
    <property type="entry name" value="ACREF/ENVCD OPERON REPRESSOR-RELATED"/>
    <property type="match status" value="1"/>
</dbReference>
<name>A0A1M6J6M8_9FIRM</name>
<dbReference type="Pfam" id="PF00440">
    <property type="entry name" value="TetR_N"/>
    <property type="match status" value="1"/>
</dbReference>
<dbReference type="InterPro" id="IPR009057">
    <property type="entry name" value="Homeodomain-like_sf"/>
</dbReference>
<feature type="domain" description="HTH tetR-type" evidence="3">
    <location>
        <begin position="7"/>
        <end position="67"/>
    </location>
</feature>
<dbReference type="PROSITE" id="PS50977">
    <property type="entry name" value="HTH_TETR_2"/>
    <property type="match status" value="1"/>
</dbReference>
<protein>
    <submittedName>
        <fullName evidence="4">Transcriptional regulator, TetR family</fullName>
    </submittedName>
</protein>
<dbReference type="PRINTS" id="PR00455">
    <property type="entry name" value="HTHTETR"/>
</dbReference>
<dbReference type="PANTHER" id="PTHR43479:SF11">
    <property type="entry name" value="ACREF_ENVCD OPERON REPRESSOR-RELATED"/>
    <property type="match status" value="1"/>
</dbReference>
<dbReference type="GO" id="GO:0003677">
    <property type="term" value="F:DNA binding"/>
    <property type="evidence" value="ECO:0007669"/>
    <property type="project" value="UniProtKB-UniRule"/>
</dbReference>
<keyword evidence="5" id="KW-1185">Reference proteome</keyword>
<reference evidence="4 5" key="1">
    <citation type="submission" date="2016-11" db="EMBL/GenBank/DDBJ databases">
        <authorList>
            <person name="Jaros S."/>
            <person name="Januszkiewicz K."/>
            <person name="Wedrychowicz H."/>
        </authorList>
    </citation>
    <scope>NUCLEOTIDE SEQUENCE [LARGE SCALE GENOMIC DNA]</scope>
    <source>
        <strain evidence="4 5">DSM 17477</strain>
    </source>
</reference>
<dbReference type="InterPro" id="IPR050624">
    <property type="entry name" value="HTH-type_Tx_Regulator"/>
</dbReference>
<accession>A0A1M6J6M8</accession>
<sequence length="201" mass="23214">MPQVLKEEVRNSILNAAVKIFREKDYNKSSMNAIAVEAGISVGNIYRYFKNKEELFDVIVKDLAEKIMSVMDRCKCGESIDDVFILLKECISDFIDLYSTNEDVFIILIKATDQVKTKYNVEKAMTEYMSKSLNEIAKNFCRKNDMTDEDLENLCMTLSTSLTKGVNYIILSNGGVEDMKRRLFNYLDFMRIGFIENVKLH</sequence>
<evidence type="ECO:0000256" key="1">
    <source>
        <dbReference type="ARBA" id="ARBA00023125"/>
    </source>
</evidence>
<dbReference type="AlphaFoldDB" id="A0A1M6J6M8"/>
<dbReference type="STRING" id="1121476.SAMN02745751_02524"/>
<evidence type="ECO:0000313" key="4">
    <source>
        <dbReference type="EMBL" id="SHJ42358.1"/>
    </source>
</evidence>
<evidence type="ECO:0000256" key="2">
    <source>
        <dbReference type="PROSITE-ProRule" id="PRU00335"/>
    </source>
</evidence>
<dbReference type="InterPro" id="IPR001647">
    <property type="entry name" value="HTH_TetR"/>
</dbReference>
<feature type="DNA-binding region" description="H-T-H motif" evidence="2">
    <location>
        <begin position="30"/>
        <end position="49"/>
    </location>
</feature>
<dbReference type="RefSeq" id="WP_073049936.1">
    <property type="nucleotide sequence ID" value="NZ_FQZL01000020.1"/>
</dbReference>
<dbReference type="Proteomes" id="UP000184052">
    <property type="component" value="Unassembled WGS sequence"/>
</dbReference>
<dbReference type="EMBL" id="FQZL01000020">
    <property type="protein sequence ID" value="SHJ42358.1"/>
    <property type="molecule type" value="Genomic_DNA"/>
</dbReference>
<dbReference type="Gene3D" id="1.10.357.10">
    <property type="entry name" value="Tetracycline Repressor, domain 2"/>
    <property type="match status" value="1"/>
</dbReference>
<gene>
    <name evidence="4" type="ORF">SAMN02745751_02524</name>
</gene>
<evidence type="ECO:0000313" key="5">
    <source>
        <dbReference type="Proteomes" id="UP000184052"/>
    </source>
</evidence>
<organism evidence="4 5">
    <name type="scientific">Dethiosulfatibacter aminovorans DSM 17477</name>
    <dbReference type="NCBI Taxonomy" id="1121476"/>
    <lineage>
        <taxon>Bacteria</taxon>
        <taxon>Bacillati</taxon>
        <taxon>Bacillota</taxon>
        <taxon>Tissierellia</taxon>
        <taxon>Dethiosulfatibacter</taxon>
    </lineage>
</organism>
<keyword evidence="1 2" id="KW-0238">DNA-binding</keyword>
<proteinExistence type="predicted"/>
<evidence type="ECO:0000259" key="3">
    <source>
        <dbReference type="PROSITE" id="PS50977"/>
    </source>
</evidence>